<dbReference type="Pfam" id="PF00069">
    <property type="entry name" value="Pkinase"/>
    <property type="match status" value="1"/>
</dbReference>
<dbReference type="Proteomes" id="UP000001935">
    <property type="component" value="Chromosome"/>
</dbReference>
<keyword evidence="6" id="KW-0812">Transmembrane</keyword>
<proteinExistence type="predicted"/>
<dbReference type="PROSITE" id="PS00108">
    <property type="entry name" value="PROTEIN_KINASE_ST"/>
    <property type="match status" value="1"/>
</dbReference>
<dbReference type="AlphaFoldDB" id="Q2IMG3"/>
<dbReference type="InterPro" id="IPR008271">
    <property type="entry name" value="Ser/Thr_kinase_AS"/>
</dbReference>
<feature type="transmembrane region" description="Helical" evidence="6">
    <location>
        <begin position="332"/>
        <end position="352"/>
    </location>
</feature>
<evidence type="ECO:0000256" key="2">
    <source>
        <dbReference type="ARBA" id="ARBA00022741"/>
    </source>
</evidence>
<dbReference type="Gene3D" id="3.30.200.20">
    <property type="entry name" value="Phosphorylase Kinase, domain 1"/>
    <property type="match status" value="1"/>
</dbReference>
<keyword evidence="2 5" id="KW-0547">Nucleotide-binding</keyword>
<dbReference type="PANTHER" id="PTHR43289:SF6">
    <property type="entry name" value="SERINE_THREONINE-PROTEIN KINASE NEKL-3"/>
    <property type="match status" value="1"/>
</dbReference>
<dbReference type="GO" id="GO:0005524">
    <property type="term" value="F:ATP binding"/>
    <property type="evidence" value="ECO:0007669"/>
    <property type="project" value="UniProtKB-UniRule"/>
</dbReference>
<evidence type="ECO:0000313" key="8">
    <source>
        <dbReference type="EMBL" id="ABC79994.1"/>
    </source>
</evidence>
<dbReference type="CDD" id="cd14014">
    <property type="entry name" value="STKc_PknB_like"/>
    <property type="match status" value="1"/>
</dbReference>
<feature type="domain" description="Protein kinase" evidence="7">
    <location>
        <begin position="8"/>
        <end position="268"/>
    </location>
</feature>
<dbReference type="InterPro" id="IPR017441">
    <property type="entry name" value="Protein_kinase_ATP_BS"/>
</dbReference>
<evidence type="ECO:0000256" key="5">
    <source>
        <dbReference type="PROSITE-ProRule" id="PRU10141"/>
    </source>
</evidence>
<dbReference type="InterPro" id="IPR000719">
    <property type="entry name" value="Prot_kinase_dom"/>
</dbReference>
<dbReference type="PANTHER" id="PTHR43289">
    <property type="entry name" value="MITOGEN-ACTIVATED PROTEIN KINASE KINASE KINASE 20-RELATED"/>
    <property type="match status" value="1"/>
</dbReference>
<dbReference type="InterPro" id="IPR011009">
    <property type="entry name" value="Kinase-like_dom_sf"/>
</dbReference>
<gene>
    <name evidence="8" type="ordered locus">Adeh_0217</name>
</gene>
<sequence length="353" mass="38118">MVRKVGTSRIVREIGRGGMGVVYEAFQEGLERPVAVKALDQKLVRSSEVVERFRREGRAYAQLRHEAIVAVHDLVEKDDQLYLVTDLVDGADLARVLAQGGALPADCVAVIGARLAEALDYVHWSGLLHRDVKPANVMISRLGEVKLMDFGIAKGAEDPSLTRVGMLVGSPSYMAPEVLAGDEGGPAADVWALGVTLYELVCGEKPFRGANADELFRLVRRGRFRRVRSLAPGCPARVAAAIERCLARAPERRWKSAGALARHLDAFAAKKLAKLHPRARLVALLANRGFATEEVALSRMDVATLNATRLADEKGTATVAEFPVRRRRRATALQAALALAAAAAAWLAPLALS</sequence>
<organism evidence="8 9">
    <name type="scientific">Anaeromyxobacter dehalogenans (strain 2CP-C)</name>
    <dbReference type="NCBI Taxonomy" id="290397"/>
    <lineage>
        <taxon>Bacteria</taxon>
        <taxon>Pseudomonadati</taxon>
        <taxon>Myxococcota</taxon>
        <taxon>Myxococcia</taxon>
        <taxon>Myxococcales</taxon>
        <taxon>Cystobacterineae</taxon>
        <taxon>Anaeromyxobacteraceae</taxon>
        <taxon>Anaeromyxobacter</taxon>
    </lineage>
</organism>
<keyword evidence="1" id="KW-0808">Transferase</keyword>
<name>Q2IMG3_ANADE</name>
<accession>Q2IMG3</accession>
<reference evidence="8 9" key="1">
    <citation type="submission" date="2006-01" db="EMBL/GenBank/DDBJ databases">
        <title>Complete sequence of Anaeromyxobacter dehalogenans 2CP-C.</title>
        <authorList>
            <consortium name="US DOE Joint Genome Institute"/>
            <person name="Copeland A."/>
            <person name="Lucas S."/>
            <person name="Lapidus A."/>
            <person name="Barry K."/>
            <person name="Detter J.C."/>
            <person name="Glavina T."/>
            <person name="Hammon N."/>
            <person name="Israni S."/>
            <person name="Pitluck S."/>
            <person name="Brettin T."/>
            <person name="Bruce D."/>
            <person name="Han C."/>
            <person name="Tapia R."/>
            <person name="Gilna P."/>
            <person name="Kiss H."/>
            <person name="Schmutz J."/>
            <person name="Larimer F."/>
            <person name="Land M."/>
            <person name="Kyrpides N."/>
            <person name="Anderson I."/>
            <person name="Sanford R.A."/>
            <person name="Ritalahti K.M."/>
            <person name="Thomas H.S."/>
            <person name="Kirby J.R."/>
            <person name="Zhulin I.B."/>
            <person name="Loeffler F.E."/>
            <person name="Richardson P."/>
        </authorList>
    </citation>
    <scope>NUCLEOTIDE SEQUENCE [LARGE SCALE GENOMIC DNA]</scope>
    <source>
        <strain evidence="8 9">2CP-C</strain>
    </source>
</reference>
<dbReference type="OrthoDB" id="9801841at2"/>
<dbReference type="eggNOG" id="COG0515">
    <property type="taxonomic scope" value="Bacteria"/>
</dbReference>
<protein>
    <submittedName>
        <fullName evidence="8">Serine/threonine protein kinase</fullName>
    </submittedName>
</protein>
<evidence type="ECO:0000259" key="7">
    <source>
        <dbReference type="PROSITE" id="PS50011"/>
    </source>
</evidence>
<dbReference type="RefSeq" id="WP_011419277.1">
    <property type="nucleotide sequence ID" value="NC_007760.1"/>
</dbReference>
<keyword evidence="6" id="KW-1133">Transmembrane helix</keyword>
<evidence type="ECO:0000256" key="6">
    <source>
        <dbReference type="SAM" id="Phobius"/>
    </source>
</evidence>
<feature type="binding site" evidence="5">
    <location>
        <position position="37"/>
    </location>
    <ligand>
        <name>ATP</name>
        <dbReference type="ChEBI" id="CHEBI:30616"/>
    </ligand>
</feature>
<dbReference type="HOGENOM" id="CLU_000288_63_44_7"/>
<keyword evidence="6" id="KW-0472">Membrane</keyword>
<dbReference type="PROSITE" id="PS00107">
    <property type="entry name" value="PROTEIN_KINASE_ATP"/>
    <property type="match status" value="1"/>
</dbReference>
<evidence type="ECO:0000256" key="4">
    <source>
        <dbReference type="ARBA" id="ARBA00022840"/>
    </source>
</evidence>
<keyword evidence="3 8" id="KW-0418">Kinase</keyword>
<dbReference type="SUPFAM" id="SSF56112">
    <property type="entry name" value="Protein kinase-like (PK-like)"/>
    <property type="match status" value="1"/>
</dbReference>
<dbReference type="GO" id="GO:0004674">
    <property type="term" value="F:protein serine/threonine kinase activity"/>
    <property type="evidence" value="ECO:0007669"/>
    <property type="project" value="UniProtKB-KW"/>
</dbReference>
<evidence type="ECO:0000313" key="9">
    <source>
        <dbReference type="Proteomes" id="UP000001935"/>
    </source>
</evidence>
<keyword evidence="4 5" id="KW-0067">ATP-binding</keyword>
<dbReference type="STRING" id="290397.Adeh_0217"/>
<dbReference type="PROSITE" id="PS50011">
    <property type="entry name" value="PROTEIN_KINASE_DOM"/>
    <property type="match status" value="1"/>
</dbReference>
<dbReference type="EMBL" id="CP000251">
    <property type="protein sequence ID" value="ABC79994.1"/>
    <property type="molecule type" value="Genomic_DNA"/>
</dbReference>
<evidence type="ECO:0000256" key="1">
    <source>
        <dbReference type="ARBA" id="ARBA00022679"/>
    </source>
</evidence>
<evidence type="ECO:0000256" key="3">
    <source>
        <dbReference type="ARBA" id="ARBA00022777"/>
    </source>
</evidence>
<dbReference type="SMART" id="SM00220">
    <property type="entry name" value="S_TKc"/>
    <property type="match status" value="1"/>
</dbReference>
<dbReference type="Gene3D" id="1.10.510.10">
    <property type="entry name" value="Transferase(Phosphotransferase) domain 1"/>
    <property type="match status" value="1"/>
</dbReference>
<keyword evidence="8" id="KW-0723">Serine/threonine-protein kinase</keyword>
<dbReference type="KEGG" id="ade:Adeh_0217"/>